<dbReference type="OrthoDB" id="339900at2759"/>
<dbReference type="InterPro" id="IPR000257">
    <property type="entry name" value="Uroporphyrinogen_deCOase"/>
</dbReference>
<dbReference type="EMBL" id="JAEPRD010000016">
    <property type="protein sequence ID" value="KAG2209226.1"/>
    <property type="molecule type" value="Genomic_DNA"/>
</dbReference>
<dbReference type="Gene3D" id="3.20.20.210">
    <property type="match status" value="1"/>
</dbReference>
<dbReference type="AlphaFoldDB" id="A0A8H7V3X0"/>
<dbReference type="Pfam" id="PF01208">
    <property type="entry name" value="URO-D"/>
    <property type="match status" value="1"/>
</dbReference>
<evidence type="ECO:0000259" key="2">
    <source>
        <dbReference type="Pfam" id="PF01208"/>
    </source>
</evidence>
<dbReference type="GO" id="GO:0004853">
    <property type="term" value="F:uroporphyrinogen decarboxylase activity"/>
    <property type="evidence" value="ECO:0007669"/>
    <property type="project" value="InterPro"/>
</dbReference>
<feature type="domain" description="Uroporphyrinogen decarboxylase (URO-D)" evidence="2">
    <location>
        <begin position="5"/>
        <end position="80"/>
    </location>
</feature>
<dbReference type="SUPFAM" id="SSF51726">
    <property type="entry name" value="UROD/MetE-like"/>
    <property type="match status" value="1"/>
</dbReference>
<accession>A0A8H7V3X0</accession>
<dbReference type="PANTHER" id="PTHR21091">
    <property type="entry name" value="METHYLTETRAHYDROFOLATE:HOMOCYSTEINE METHYLTRANSFERASE RELATED"/>
    <property type="match status" value="1"/>
</dbReference>
<sequence>MLQLFFLGILVIPQTMGLEVFMVPGKGPVFPAPLDTPADFFHLTENVDVEKELGYVYQAITLIHHRLEGRVPLYGFIGTP</sequence>
<name>A0A8H7V3X0_9FUNG</name>
<proteinExistence type="predicted"/>
<feature type="chain" id="PRO_5034015395" description="Uroporphyrinogen decarboxylase (URO-D) domain-containing protein" evidence="1">
    <location>
        <begin position="18"/>
        <end position="80"/>
    </location>
</feature>
<feature type="signal peptide" evidence="1">
    <location>
        <begin position="1"/>
        <end position="17"/>
    </location>
</feature>
<dbReference type="InterPro" id="IPR038071">
    <property type="entry name" value="UROD/MetE-like_sf"/>
</dbReference>
<reference evidence="3" key="1">
    <citation type="submission" date="2020-12" db="EMBL/GenBank/DDBJ databases">
        <title>Metabolic potential, ecology and presence of endohyphal bacteria is reflected in genomic diversity of Mucoromycotina.</title>
        <authorList>
            <person name="Muszewska A."/>
            <person name="Okrasinska A."/>
            <person name="Steczkiewicz K."/>
            <person name="Drgas O."/>
            <person name="Orlowska M."/>
            <person name="Perlinska-Lenart U."/>
            <person name="Aleksandrzak-Piekarczyk T."/>
            <person name="Szatraj K."/>
            <person name="Zielenkiewicz U."/>
            <person name="Pilsyk S."/>
            <person name="Malc E."/>
            <person name="Mieczkowski P."/>
            <person name="Kruszewska J.S."/>
            <person name="Biernat P."/>
            <person name="Pawlowska J."/>
        </authorList>
    </citation>
    <scope>NUCLEOTIDE SEQUENCE</scope>
    <source>
        <strain evidence="3">WA0000017839</strain>
    </source>
</reference>
<comment type="caution">
    <text evidence="3">The sequence shown here is derived from an EMBL/GenBank/DDBJ whole genome shotgun (WGS) entry which is preliminary data.</text>
</comment>
<keyword evidence="1" id="KW-0732">Signal</keyword>
<organism evidence="3 4">
    <name type="scientific">Mucor saturninus</name>
    <dbReference type="NCBI Taxonomy" id="64648"/>
    <lineage>
        <taxon>Eukaryota</taxon>
        <taxon>Fungi</taxon>
        <taxon>Fungi incertae sedis</taxon>
        <taxon>Mucoromycota</taxon>
        <taxon>Mucoromycotina</taxon>
        <taxon>Mucoromycetes</taxon>
        <taxon>Mucorales</taxon>
        <taxon>Mucorineae</taxon>
        <taxon>Mucoraceae</taxon>
        <taxon>Mucor</taxon>
    </lineage>
</organism>
<evidence type="ECO:0000313" key="3">
    <source>
        <dbReference type="EMBL" id="KAG2209226.1"/>
    </source>
</evidence>
<keyword evidence="4" id="KW-1185">Reference proteome</keyword>
<dbReference type="PANTHER" id="PTHR21091:SF169">
    <property type="entry name" value="UROPORPHYRINOGEN DECARBOXYLASE"/>
    <property type="match status" value="1"/>
</dbReference>
<evidence type="ECO:0000313" key="4">
    <source>
        <dbReference type="Proteomes" id="UP000603453"/>
    </source>
</evidence>
<dbReference type="GO" id="GO:0006783">
    <property type="term" value="P:heme biosynthetic process"/>
    <property type="evidence" value="ECO:0007669"/>
    <property type="project" value="TreeGrafter"/>
</dbReference>
<gene>
    <name evidence="3" type="ORF">INT47_005518</name>
</gene>
<dbReference type="Proteomes" id="UP000603453">
    <property type="component" value="Unassembled WGS sequence"/>
</dbReference>
<evidence type="ECO:0000256" key="1">
    <source>
        <dbReference type="SAM" id="SignalP"/>
    </source>
</evidence>
<protein>
    <recommendedName>
        <fullName evidence="2">Uroporphyrinogen decarboxylase (URO-D) domain-containing protein</fullName>
    </recommendedName>
</protein>
<dbReference type="GO" id="GO:0005829">
    <property type="term" value="C:cytosol"/>
    <property type="evidence" value="ECO:0007669"/>
    <property type="project" value="TreeGrafter"/>
</dbReference>